<organism evidence="4 5">
    <name type="scientific">Candidatus Magasanikbacteria bacterium CG11_big_fil_rev_8_21_14_0_20_39_34</name>
    <dbReference type="NCBI Taxonomy" id="1974653"/>
    <lineage>
        <taxon>Bacteria</taxon>
        <taxon>Candidatus Magasanikiibacteriota</taxon>
    </lineage>
</organism>
<feature type="compositionally biased region" description="Acidic residues" evidence="2">
    <location>
        <begin position="54"/>
        <end position="66"/>
    </location>
</feature>
<gene>
    <name evidence="4" type="ORF">COV59_02720</name>
</gene>
<dbReference type="SUPFAM" id="SSF49503">
    <property type="entry name" value="Cupredoxins"/>
    <property type="match status" value="1"/>
</dbReference>
<feature type="domain" description="EfeO-type cupredoxin-like" evidence="3">
    <location>
        <begin position="140"/>
        <end position="217"/>
    </location>
</feature>
<evidence type="ECO:0000313" key="5">
    <source>
        <dbReference type="Proteomes" id="UP000229600"/>
    </source>
</evidence>
<dbReference type="GO" id="GO:0046872">
    <property type="term" value="F:metal ion binding"/>
    <property type="evidence" value="ECO:0007669"/>
    <property type="project" value="UniProtKB-KW"/>
</dbReference>
<feature type="compositionally biased region" description="Basic and acidic residues" evidence="2">
    <location>
        <begin position="42"/>
        <end position="53"/>
    </location>
</feature>
<dbReference type="PROSITE" id="PS51257">
    <property type="entry name" value="PROKAR_LIPOPROTEIN"/>
    <property type="match status" value="1"/>
</dbReference>
<dbReference type="InterPro" id="IPR008972">
    <property type="entry name" value="Cupredoxin"/>
</dbReference>
<evidence type="ECO:0000259" key="3">
    <source>
        <dbReference type="Pfam" id="PF13473"/>
    </source>
</evidence>
<keyword evidence="1" id="KW-0479">Metal-binding</keyword>
<protein>
    <recommendedName>
        <fullName evidence="3">EfeO-type cupredoxin-like domain-containing protein</fullName>
    </recommendedName>
</protein>
<dbReference type="EMBL" id="PCWN01000007">
    <property type="protein sequence ID" value="PIR04072.1"/>
    <property type="molecule type" value="Genomic_DNA"/>
</dbReference>
<evidence type="ECO:0000256" key="1">
    <source>
        <dbReference type="ARBA" id="ARBA00022723"/>
    </source>
</evidence>
<dbReference type="AlphaFoldDB" id="A0A2H0N5A4"/>
<dbReference type="PROSITE" id="PS00079">
    <property type="entry name" value="MULTICOPPER_OXIDASE1"/>
    <property type="match status" value="1"/>
</dbReference>
<comment type="caution">
    <text evidence="4">The sequence shown here is derived from an EMBL/GenBank/DDBJ whole genome shotgun (WGS) entry which is preliminary data.</text>
</comment>
<dbReference type="CDD" id="cd00920">
    <property type="entry name" value="Cupredoxin"/>
    <property type="match status" value="1"/>
</dbReference>
<name>A0A2H0N5A4_9BACT</name>
<proteinExistence type="predicted"/>
<dbReference type="InterPro" id="IPR028096">
    <property type="entry name" value="EfeO_Cupredoxin"/>
</dbReference>
<dbReference type="Proteomes" id="UP000229600">
    <property type="component" value="Unassembled WGS sequence"/>
</dbReference>
<accession>A0A2H0N5A4</accession>
<evidence type="ECO:0000256" key="2">
    <source>
        <dbReference type="SAM" id="MobiDB-lite"/>
    </source>
</evidence>
<dbReference type="InterPro" id="IPR033138">
    <property type="entry name" value="Cu_oxidase_CS"/>
</dbReference>
<dbReference type="Gene3D" id="2.60.40.420">
    <property type="entry name" value="Cupredoxins - blue copper proteins"/>
    <property type="match status" value="1"/>
</dbReference>
<sequence>MTQREASAKKMVLGSAVPLSLILVFSLVLFSGCSQTTSPQTKDTDNMKAHENSDMMDDMMDPDGDGDDHMMQDDDMMNATNSEMMESDMMMHSTNTEMMEGEEMMHSTNTEMMEGDMMNSAMNQTIKLSGKNFLFLMDGVENPTLHVKKGEKVRIEFVSEQGYHDFVVDELDVHTKHLREGDPMTFVEFTPEQTGEFEYYCSVGQHRANGMKGKIIVE</sequence>
<reference evidence="4 5" key="1">
    <citation type="submission" date="2017-09" db="EMBL/GenBank/DDBJ databases">
        <title>Depth-based differentiation of microbial function through sediment-hosted aquifers and enrichment of novel symbionts in the deep terrestrial subsurface.</title>
        <authorList>
            <person name="Probst A.J."/>
            <person name="Ladd B."/>
            <person name="Jarett J.K."/>
            <person name="Geller-Mcgrath D.E."/>
            <person name="Sieber C.M."/>
            <person name="Emerson J.B."/>
            <person name="Anantharaman K."/>
            <person name="Thomas B.C."/>
            <person name="Malmstrom R."/>
            <person name="Stieglmeier M."/>
            <person name="Klingl A."/>
            <person name="Woyke T."/>
            <person name="Ryan C.M."/>
            <person name="Banfield J.F."/>
        </authorList>
    </citation>
    <scope>NUCLEOTIDE SEQUENCE [LARGE SCALE GENOMIC DNA]</scope>
    <source>
        <strain evidence="4">CG11_big_fil_rev_8_21_14_0_20_39_34</strain>
    </source>
</reference>
<evidence type="ECO:0000313" key="4">
    <source>
        <dbReference type="EMBL" id="PIR04072.1"/>
    </source>
</evidence>
<dbReference type="Pfam" id="PF13473">
    <property type="entry name" value="Cupredoxin_1"/>
    <property type="match status" value="1"/>
</dbReference>
<feature type="region of interest" description="Disordered" evidence="2">
    <location>
        <begin position="35"/>
        <end position="73"/>
    </location>
</feature>